<keyword evidence="9 12" id="KW-1015">Disulfide bond</keyword>
<evidence type="ECO:0000256" key="14">
    <source>
        <dbReference type="SAM" id="SignalP"/>
    </source>
</evidence>
<evidence type="ECO:0000313" key="18">
    <source>
        <dbReference type="EnsemblMetazoa" id="G35028.4:cds"/>
    </source>
</evidence>
<accession>A0A8W8MMB2</accession>
<keyword evidence="3" id="KW-0272">Extracellular matrix</keyword>
<keyword evidence="19" id="KW-1185">Reference proteome</keyword>
<feature type="domain" description="Laminin EGF-like" evidence="15">
    <location>
        <begin position="266"/>
        <end position="328"/>
    </location>
</feature>
<keyword evidence="8 13" id="KW-0175">Coiled coil</keyword>
<dbReference type="FunFam" id="2.10.25.10:FF:000011">
    <property type="entry name" value="Cadherin EGF LAG seven-pass G-type receptor"/>
    <property type="match status" value="1"/>
</dbReference>
<dbReference type="SMART" id="SM00136">
    <property type="entry name" value="LamNT"/>
    <property type="match status" value="1"/>
</dbReference>
<feature type="disulfide bond" evidence="12">
    <location>
        <begin position="1038"/>
        <end position="1047"/>
    </location>
</feature>
<feature type="disulfide bond" evidence="12">
    <location>
        <begin position="808"/>
        <end position="820"/>
    </location>
</feature>
<dbReference type="Pfam" id="PF24973">
    <property type="entry name" value="EGF_LMN_ATRN"/>
    <property type="match status" value="2"/>
</dbReference>
<evidence type="ECO:0000256" key="2">
    <source>
        <dbReference type="ARBA" id="ARBA00022525"/>
    </source>
</evidence>
<dbReference type="PANTHER" id="PTHR10574:SF375">
    <property type="entry name" value="LAMININ SUBUNIT BETA-1"/>
    <property type="match status" value="1"/>
</dbReference>
<dbReference type="FunFam" id="2.10.25.10:FF:000209">
    <property type="entry name" value="Laminin subunit alpha 5"/>
    <property type="match status" value="1"/>
</dbReference>
<feature type="disulfide bond" evidence="12">
    <location>
        <begin position="1135"/>
        <end position="1144"/>
    </location>
</feature>
<evidence type="ECO:0000259" key="16">
    <source>
        <dbReference type="PROSITE" id="PS51116"/>
    </source>
</evidence>
<dbReference type="Pfam" id="PF21199">
    <property type="entry name" value="LAMININ_IV_B"/>
    <property type="match status" value="1"/>
</dbReference>
<dbReference type="OrthoDB" id="5985440at2759"/>
<dbReference type="SUPFAM" id="SSF57196">
    <property type="entry name" value="EGF/Laminin"/>
    <property type="match status" value="13"/>
</dbReference>
<dbReference type="Gene3D" id="2.170.300.10">
    <property type="entry name" value="Tie2 ligand-binding domain superfamily"/>
    <property type="match status" value="2"/>
</dbReference>
<dbReference type="FunFam" id="2.10.25.10:FF:000135">
    <property type="entry name" value="Laminin subunit beta 4"/>
    <property type="match status" value="2"/>
</dbReference>
<evidence type="ECO:0000256" key="8">
    <source>
        <dbReference type="ARBA" id="ARBA00023054"/>
    </source>
</evidence>
<dbReference type="InterPro" id="IPR002049">
    <property type="entry name" value="LE_dom"/>
</dbReference>
<evidence type="ECO:0000259" key="15">
    <source>
        <dbReference type="PROSITE" id="PS50027"/>
    </source>
</evidence>
<feature type="disulfide bond" evidence="12">
    <location>
        <begin position="486"/>
        <end position="500"/>
    </location>
</feature>
<evidence type="ECO:0000256" key="12">
    <source>
        <dbReference type="PROSITE-ProRule" id="PRU00460"/>
    </source>
</evidence>
<feature type="signal peptide" evidence="14">
    <location>
        <begin position="1"/>
        <end position="21"/>
    </location>
</feature>
<dbReference type="GO" id="GO:0016477">
    <property type="term" value="P:cell migration"/>
    <property type="evidence" value="ECO:0007669"/>
    <property type="project" value="TreeGrafter"/>
</dbReference>
<feature type="disulfide bond" evidence="12">
    <location>
        <begin position="294"/>
        <end position="303"/>
    </location>
</feature>
<dbReference type="Proteomes" id="UP000005408">
    <property type="component" value="Unassembled WGS sequence"/>
</dbReference>
<dbReference type="InterPro" id="IPR008211">
    <property type="entry name" value="Laminin_N"/>
</dbReference>
<dbReference type="InterPro" id="IPR000742">
    <property type="entry name" value="EGF"/>
</dbReference>
<evidence type="ECO:0000256" key="7">
    <source>
        <dbReference type="ARBA" id="ARBA00022889"/>
    </source>
</evidence>
<protein>
    <recommendedName>
        <fullName evidence="20">Laminin subunit beta-1</fullName>
    </recommendedName>
</protein>
<comment type="subcellular location">
    <subcellularLocation>
        <location evidence="1">Secreted</location>
        <location evidence="1">Extracellular space</location>
        <location evidence="1">Extracellular matrix</location>
        <location evidence="1">Basement membrane</location>
    </subcellularLocation>
</comment>
<dbReference type="PROSITE" id="PS51116">
    <property type="entry name" value="LAMININ_IVB"/>
    <property type="match status" value="1"/>
</dbReference>
<dbReference type="PRINTS" id="PR00011">
    <property type="entry name" value="EGFLAMININ"/>
</dbReference>
<keyword evidence="2" id="KW-0964">Secreted</keyword>
<feature type="domain" description="Laminin EGF-like" evidence="15">
    <location>
        <begin position="808"/>
        <end position="853"/>
    </location>
</feature>
<keyword evidence="10" id="KW-0325">Glycoprotein</keyword>
<dbReference type="PANTHER" id="PTHR10574">
    <property type="entry name" value="NETRIN/LAMININ-RELATED"/>
    <property type="match status" value="1"/>
</dbReference>
<dbReference type="PROSITE" id="PS01248">
    <property type="entry name" value="EGF_LAM_1"/>
    <property type="match status" value="4"/>
</dbReference>
<dbReference type="PROSITE" id="PS00022">
    <property type="entry name" value="EGF_1"/>
    <property type="match status" value="1"/>
</dbReference>
<feature type="chain" id="PRO_5036448340" description="Laminin subunit beta-1" evidence="14">
    <location>
        <begin position="22"/>
        <end position="1761"/>
    </location>
</feature>
<dbReference type="InterPro" id="IPR050440">
    <property type="entry name" value="Laminin/Netrin_ECM"/>
</dbReference>
<dbReference type="FunFam" id="2.10.25.10:FF:000138">
    <property type="entry name" value="Laminin subunit beta 1"/>
    <property type="match status" value="1"/>
</dbReference>
<feature type="domain" description="Laminin IV type B" evidence="16">
    <location>
        <begin position="542"/>
        <end position="754"/>
    </location>
</feature>
<dbReference type="GO" id="GO:0009888">
    <property type="term" value="P:tissue development"/>
    <property type="evidence" value="ECO:0007669"/>
    <property type="project" value="TreeGrafter"/>
</dbReference>
<dbReference type="SUPFAM" id="SSF57997">
    <property type="entry name" value="Tropomyosin"/>
    <property type="match status" value="1"/>
</dbReference>
<feature type="disulfide bond" evidence="12">
    <location>
        <begin position="810"/>
        <end position="827"/>
    </location>
</feature>
<feature type="disulfide bond" evidence="12">
    <location>
        <begin position="781"/>
        <end position="790"/>
    </location>
</feature>
<dbReference type="PROSITE" id="PS50027">
    <property type="entry name" value="EGF_LAM_2"/>
    <property type="match status" value="9"/>
</dbReference>
<dbReference type="PROSITE" id="PS51117">
    <property type="entry name" value="LAMININ_NTER"/>
    <property type="match status" value="1"/>
</dbReference>
<dbReference type="Gene3D" id="2.10.25.10">
    <property type="entry name" value="Laminin"/>
    <property type="match status" value="9"/>
</dbReference>
<evidence type="ECO:0000313" key="19">
    <source>
        <dbReference type="Proteomes" id="UP000005408"/>
    </source>
</evidence>
<name>A0A8W8MMB2_MAGGI</name>
<feature type="disulfide bond" evidence="12">
    <location>
        <begin position="873"/>
        <end position="882"/>
    </location>
</feature>
<feature type="disulfide bond" evidence="12">
    <location>
        <begin position="760"/>
        <end position="772"/>
    </location>
</feature>
<proteinExistence type="predicted"/>
<keyword evidence="7" id="KW-0130">Cell adhesion</keyword>
<dbReference type="FunFam" id="2.10.25.10:FF:000224">
    <property type="entry name" value="Usherin"/>
    <property type="match status" value="1"/>
</dbReference>
<dbReference type="FunFam" id="2.10.25.10:FF:000084">
    <property type="entry name" value="Laminin subunit alpha 3"/>
    <property type="match status" value="1"/>
</dbReference>
<evidence type="ECO:0000256" key="10">
    <source>
        <dbReference type="ARBA" id="ARBA00023180"/>
    </source>
</evidence>
<feature type="disulfide bond" evidence="12">
    <location>
        <begin position="422"/>
        <end position="431"/>
    </location>
</feature>
<feature type="domain" description="Laminin EGF-like" evidence="15">
    <location>
        <begin position="1114"/>
        <end position="1160"/>
    </location>
</feature>
<reference evidence="18" key="1">
    <citation type="submission" date="2022-08" db="UniProtKB">
        <authorList>
            <consortium name="EnsemblMetazoa"/>
        </authorList>
    </citation>
    <scope>IDENTIFICATION</scope>
    <source>
        <strain evidence="18">05x7-T-G4-1.051#20</strain>
    </source>
</reference>
<dbReference type="FunFam" id="2.10.25.10:FF:000065">
    <property type="entry name" value="Laminin subunit beta 1"/>
    <property type="match status" value="1"/>
</dbReference>
<feature type="domain" description="Laminin N-terminal" evidence="17">
    <location>
        <begin position="28"/>
        <end position="265"/>
    </location>
</feature>
<dbReference type="GO" id="GO:0070831">
    <property type="term" value="P:basement membrane assembly"/>
    <property type="evidence" value="ECO:0007669"/>
    <property type="project" value="TreeGrafter"/>
</dbReference>
<feature type="coiled-coil region" evidence="13">
    <location>
        <begin position="1409"/>
        <end position="1439"/>
    </location>
</feature>
<feature type="coiled-coil region" evidence="13">
    <location>
        <begin position="1195"/>
        <end position="1295"/>
    </location>
</feature>
<feature type="coiled-coil region" evidence="13">
    <location>
        <begin position="1546"/>
        <end position="1671"/>
    </location>
</feature>
<evidence type="ECO:0000256" key="5">
    <source>
        <dbReference type="ARBA" id="ARBA00022737"/>
    </source>
</evidence>
<dbReference type="CDD" id="cd22302">
    <property type="entry name" value="cc_DmLAMB1-like_C"/>
    <property type="match status" value="1"/>
</dbReference>
<dbReference type="GO" id="GO:0007411">
    <property type="term" value="P:axon guidance"/>
    <property type="evidence" value="ECO:0007669"/>
    <property type="project" value="TreeGrafter"/>
</dbReference>
<dbReference type="InterPro" id="IPR013015">
    <property type="entry name" value="Laminin_IV_B"/>
</dbReference>
<evidence type="ECO:0000256" key="4">
    <source>
        <dbReference type="ARBA" id="ARBA00022729"/>
    </source>
</evidence>
<feature type="domain" description="Laminin EGF-like" evidence="15">
    <location>
        <begin position="854"/>
        <end position="903"/>
    </location>
</feature>
<dbReference type="SMART" id="SM00180">
    <property type="entry name" value="EGF_Lam"/>
    <property type="match status" value="13"/>
</dbReference>
<organism evidence="18 19">
    <name type="scientific">Magallana gigas</name>
    <name type="common">Pacific oyster</name>
    <name type="synonym">Crassostrea gigas</name>
    <dbReference type="NCBI Taxonomy" id="29159"/>
    <lineage>
        <taxon>Eukaryota</taxon>
        <taxon>Metazoa</taxon>
        <taxon>Spiralia</taxon>
        <taxon>Lophotrochozoa</taxon>
        <taxon>Mollusca</taxon>
        <taxon>Bivalvia</taxon>
        <taxon>Autobranchia</taxon>
        <taxon>Pteriomorphia</taxon>
        <taxon>Ostreida</taxon>
        <taxon>Ostreoidea</taxon>
        <taxon>Ostreidae</taxon>
        <taxon>Magallana</taxon>
    </lineage>
</organism>
<keyword evidence="6" id="KW-0084">Basement membrane</keyword>
<dbReference type="GO" id="GO:0043256">
    <property type="term" value="C:laminin complex"/>
    <property type="evidence" value="ECO:0007669"/>
    <property type="project" value="TreeGrafter"/>
</dbReference>
<feature type="domain" description="Laminin EGF-like" evidence="15">
    <location>
        <begin position="963"/>
        <end position="1014"/>
    </location>
</feature>
<evidence type="ECO:0000256" key="1">
    <source>
        <dbReference type="ARBA" id="ARBA00004302"/>
    </source>
</evidence>
<evidence type="ECO:0000256" key="3">
    <source>
        <dbReference type="ARBA" id="ARBA00022530"/>
    </source>
</evidence>
<comment type="caution">
    <text evidence="12">Lacks conserved residue(s) required for the propagation of feature annotation.</text>
</comment>
<dbReference type="Pfam" id="PF00055">
    <property type="entry name" value="Laminin_N"/>
    <property type="match status" value="1"/>
</dbReference>
<feature type="disulfide bond" evidence="12">
    <location>
        <begin position="987"/>
        <end position="996"/>
    </location>
</feature>
<feature type="disulfide bond" evidence="12">
    <location>
        <begin position="474"/>
        <end position="483"/>
    </location>
</feature>
<dbReference type="FunFam" id="2.60.120.260:FF:000010">
    <property type="entry name" value="Laminin subunit beta 1"/>
    <property type="match status" value="1"/>
</dbReference>
<keyword evidence="11 12" id="KW-0424">Laminin EGF-like domain</keyword>
<feature type="disulfide bond" evidence="12">
    <location>
        <begin position="1116"/>
        <end position="1133"/>
    </location>
</feature>
<feature type="domain" description="Laminin EGF-like" evidence="15">
    <location>
        <begin position="392"/>
        <end position="451"/>
    </location>
</feature>
<dbReference type="FunFam" id="2.10.25.10:FF:000130">
    <property type="entry name" value="Laminin subunit beta 1"/>
    <property type="match status" value="1"/>
</dbReference>
<feature type="disulfide bond" evidence="12">
    <location>
        <begin position="1114"/>
        <end position="1126"/>
    </location>
</feature>
<evidence type="ECO:0008006" key="20">
    <source>
        <dbReference type="Google" id="ProtNLM"/>
    </source>
</evidence>
<keyword evidence="5" id="KW-0677">Repeat</keyword>
<evidence type="ECO:0000256" key="11">
    <source>
        <dbReference type="ARBA" id="ARBA00023292"/>
    </source>
</evidence>
<dbReference type="GO" id="GO:0009887">
    <property type="term" value="P:animal organ morphogenesis"/>
    <property type="evidence" value="ECO:0007669"/>
    <property type="project" value="TreeGrafter"/>
</dbReference>
<keyword evidence="4 14" id="KW-0732">Signal</keyword>
<sequence length="1761" mass="196724">MDSSLFYKLFVVIFMIRGSFSQRQPRCEQGSCYPATGDLLIGRENNLTASSTCGLTRPENYCIVSHLEEDTKCFTCDSRQPWSEYQRNSHRVNNIVSSFRERKLRWWQAENGKQFVSIQLDLEAEFHFTHLIMRFRTFRPKALLIERSYDFGKTWKVYRYFAQRCEDSWPGVKRWPPRDLKEVICDDRYSDEVPSTEGEVIFRVLPPFIRIENPYNEEVQDLLKLTNLRVNFTELHGLGDTLLDNRQEIKDKYYYAMYDMTVRGSCSCYGHASRCEPVDGYNNRPDMVHGQCVCTHNTKGRNCEQCQDFYNDLPWRPARQNASNACKKCNCNGHSDRCKFDPAVYEANGGISGGVCLDCQHNTMGRNCQQCTDMFYQDPYQDIRSSTICKPCDCDPSGSLLGGRCDDHSDERNGLVAGRCHCKDHVEGKRCDTCKDGFYNLDESNQQGCEACDCSMIGTVTNSSCDKDSGMCLCKRYVTGERCDTCYHGFYGLSDIDTGCTPCDCDVGGSISEACDQTTGACTCKPNIIGKQCNEPRPGYYYAMLDYLLYEAELAKGFGQARQYIQEPYADGYQPWTGPGYMLVREGDSLEFSIDNIEFPTNYDIVIRYDLRMPEVWEDVKVTIRRDKIPDENGPCANHLPRDDDKSTTLNQGSRYVEVTPSACLEPNTNYTIRLDFRRYKSGLSTPDATALIDSIVLVPATDSIPIFQVFGYLNFMKNEFLRYRCREKQLTPYRPNYPEFCKKLTFSISTSMLHRALPCECDPTGSLNSECEPAGGQCLCKPNVVGRKCDRCAPGTYNFGPAGCSACNCHEYGSRDNLCDAQTGQCLCIYNVGSRDCSQCEAGYWGFPQCRACDCNGNAETCDDLTGRCIACLNNTAGDHCESCDAGYYGDPRSYVRKPCRPCMCPGGPTSLTQHADSCSEDPRQEVIICNCLPGYQGPNCDTCAENYFGNPLVANSTCEPCLCNNNIDPNVDGSCDTSSGECLKCLFNTEGFSCEKCKPGYYGDATTQSCVECVCDPYGSDRSAGSCDRETGQCPCLPNVTGLRCDACLAGYWNITSGEGCSACGCDPEGSLGITCNQFDGQCDCQQERGGRDCSQCEDLYWGDPKDQCTACDCNGQGSADMQCDRRTGQCVCLTGISGYKCDRCDRGTTGELPNCKPCGECFDNWDRVIRDLRDQTQYLVNEALKIKATGVEKAFEKEFAEMENNIQEIRDIIRNANVSSNDIRDIEMNLKQLRESLNISYTDLERTKEEIDVRSNSIRQGNNDIRALQMGVDKLKQKIENLKRNATNVQAQDVEGAFNLTKKAQEVSMAAQRKVDATDIILEQSETTRKEVNAMVESQHQEFDRKVAENSKNLKEVTDQINGLGDKITDINEMVCDKRGEPCHSVCGGGGCGVCGGEQSCGDGAVKKAENALDLARQAEELLKIKERNATELLQKLQNSQRGAEMGKDEAQMAYNEALKAKNQTEYARTALQDLFVRISGFLSADGATPNDIKSIAEEVLAMSISLTPDQILDLAQKINITIQGLQNIDDILAETSSDLARAKGLKDRAETAEADAKSILEKAEDVQANLKGATDAQQAAQVAIAQADKDIGDAEQDLTQIESETAAATDKSNQSLKSLGYLRARLQELKEKFIENEQRVDNAEMAAQEANKLALRAEEAANQLQNKYTTTAQDLNLRYNLTTQAQSRAETLKRRADKLATDTTAKLKKLKDMQENFNANEKRLNKLSTDIDELNRRMSEYLQAINDKATNYYNCKT</sequence>
<feature type="coiled-coil region" evidence="13">
    <location>
        <begin position="1711"/>
        <end position="1755"/>
    </location>
</feature>
<dbReference type="Gene3D" id="2.60.120.260">
    <property type="entry name" value="Galactose-binding domain-like"/>
    <property type="match status" value="1"/>
</dbReference>
<feature type="domain" description="Laminin EGF-like" evidence="15">
    <location>
        <begin position="1015"/>
        <end position="1070"/>
    </location>
</feature>
<dbReference type="SMART" id="SM00181">
    <property type="entry name" value="EGF"/>
    <property type="match status" value="7"/>
</dbReference>
<evidence type="ECO:0000256" key="6">
    <source>
        <dbReference type="ARBA" id="ARBA00022869"/>
    </source>
</evidence>
<dbReference type="CDD" id="cd00055">
    <property type="entry name" value="EGF_Lam"/>
    <property type="match status" value="13"/>
</dbReference>
<dbReference type="GO" id="GO:0034446">
    <property type="term" value="P:substrate adhesion-dependent cell spreading"/>
    <property type="evidence" value="ECO:0007669"/>
    <property type="project" value="TreeGrafter"/>
</dbReference>
<evidence type="ECO:0000259" key="17">
    <source>
        <dbReference type="PROSITE" id="PS51117"/>
    </source>
</evidence>
<evidence type="ECO:0000256" key="9">
    <source>
        <dbReference type="ARBA" id="ARBA00023157"/>
    </source>
</evidence>
<dbReference type="OMA" id="DYQCDRE"/>
<feature type="domain" description="Laminin EGF-like" evidence="15">
    <location>
        <begin position="452"/>
        <end position="502"/>
    </location>
</feature>
<dbReference type="EnsemblMetazoa" id="G35028.4">
    <property type="protein sequence ID" value="G35028.4:cds"/>
    <property type="gene ID" value="G35028"/>
</dbReference>
<feature type="disulfide bond" evidence="12">
    <location>
        <begin position="762"/>
        <end position="779"/>
    </location>
</feature>
<feature type="disulfide bond" evidence="12">
    <location>
        <begin position="829"/>
        <end position="838"/>
    </location>
</feature>
<evidence type="ECO:0000256" key="13">
    <source>
        <dbReference type="SAM" id="Coils"/>
    </source>
</evidence>
<dbReference type="InterPro" id="IPR056863">
    <property type="entry name" value="LMN_ATRN_NET-like_EGF"/>
</dbReference>
<dbReference type="Pfam" id="PF00053">
    <property type="entry name" value="EGF_laminin"/>
    <property type="match status" value="11"/>
</dbReference>
<feature type="domain" description="Laminin EGF-like" evidence="15">
    <location>
        <begin position="760"/>
        <end position="807"/>
    </location>
</feature>
<dbReference type="FunFam" id="2.170.300.10:FF:000001">
    <property type="entry name" value="Laminin subunit beta-1"/>
    <property type="match status" value="1"/>
</dbReference>
<dbReference type="FunFam" id="2.10.25.10:FF:000280">
    <property type="entry name" value="Laminin subunit beta 4"/>
    <property type="match status" value="1"/>
</dbReference>